<sequence length="288" mass="32869">MATNQEHKGKASKNKKIVQKPLVVSEDGKLCSITVADSSPSSSIMEVELEMKENMDLNDVEVEKGNEINAEYSNQDQKDHALEDFIKVETQPSYQEDDSKESHKTATTSAKRVKKGVDNEQIEPKAKGKRGRKRKQDILETTDEAKEEPKPKSKRAKNSTSKGSKKQNSNLSNLQLPSPPPTPPPPTEAELAEAAAKHSAESARKERLKLLPYYFEEMKEIFDFLCDRGVYWKNDLPKNKRYSNRDTKLLEKEVKKKVLEILEGYPKEQYVMKVFEEEERKLKALGEQ</sequence>
<evidence type="ECO:0000313" key="3">
    <source>
        <dbReference type="Proteomes" id="UP001307849"/>
    </source>
</evidence>
<name>A0AAN8N9C3_9PEZI</name>
<feature type="compositionally biased region" description="Low complexity" evidence="1">
    <location>
        <begin position="166"/>
        <end position="176"/>
    </location>
</feature>
<dbReference type="EMBL" id="JAVHJM010000010">
    <property type="protein sequence ID" value="KAK6504397.1"/>
    <property type="molecule type" value="Genomic_DNA"/>
</dbReference>
<feature type="region of interest" description="Disordered" evidence="1">
    <location>
        <begin position="85"/>
        <end position="203"/>
    </location>
</feature>
<dbReference type="Proteomes" id="UP001307849">
    <property type="component" value="Unassembled WGS sequence"/>
</dbReference>
<reference evidence="2 3" key="1">
    <citation type="submission" date="2019-10" db="EMBL/GenBank/DDBJ databases">
        <authorList>
            <person name="Palmer J.M."/>
        </authorList>
    </citation>
    <scope>NUCLEOTIDE SEQUENCE [LARGE SCALE GENOMIC DNA]</scope>
    <source>
        <strain evidence="2 3">TWF506</strain>
    </source>
</reference>
<dbReference type="AlphaFoldDB" id="A0AAN8N9C3"/>
<organism evidence="2 3">
    <name type="scientific">Arthrobotrys conoides</name>
    <dbReference type="NCBI Taxonomy" id="74498"/>
    <lineage>
        <taxon>Eukaryota</taxon>
        <taxon>Fungi</taxon>
        <taxon>Dikarya</taxon>
        <taxon>Ascomycota</taxon>
        <taxon>Pezizomycotina</taxon>
        <taxon>Orbiliomycetes</taxon>
        <taxon>Orbiliales</taxon>
        <taxon>Orbiliaceae</taxon>
        <taxon>Arthrobotrys</taxon>
    </lineage>
</organism>
<feature type="compositionally biased region" description="Basic and acidic residues" evidence="1">
    <location>
        <begin position="115"/>
        <end position="126"/>
    </location>
</feature>
<accession>A0AAN8N9C3</accession>
<feature type="compositionally biased region" description="Pro residues" evidence="1">
    <location>
        <begin position="177"/>
        <end position="187"/>
    </location>
</feature>
<gene>
    <name evidence="2" type="ORF">TWF506_002596</name>
</gene>
<keyword evidence="3" id="KW-1185">Reference proteome</keyword>
<evidence type="ECO:0000313" key="2">
    <source>
        <dbReference type="EMBL" id="KAK6504397.1"/>
    </source>
</evidence>
<evidence type="ECO:0000256" key="1">
    <source>
        <dbReference type="SAM" id="MobiDB-lite"/>
    </source>
</evidence>
<proteinExistence type="predicted"/>
<comment type="caution">
    <text evidence="2">The sequence shown here is derived from an EMBL/GenBank/DDBJ whole genome shotgun (WGS) entry which is preliminary data.</text>
</comment>
<protein>
    <submittedName>
        <fullName evidence="2">Uncharacterized protein</fullName>
    </submittedName>
</protein>